<evidence type="ECO:0000313" key="3">
    <source>
        <dbReference type="Proteomes" id="UP000249218"/>
    </source>
</evidence>
<organism evidence="2 3">
    <name type="scientific">Helicoverpa armigera</name>
    <name type="common">Cotton bollworm</name>
    <name type="synonym">Heliothis armigera</name>
    <dbReference type="NCBI Taxonomy" id="29058"/>
    <lineage>
        <taxon>Eukaryota</taxon>
        <taxon>Metazoa</taxon>
        <taxon>Ecdysozoa</taxon>
        <taxon>Arthropoda</taxon>
        <taxon>Hexapoda</taxon>
        <taxon>Insecta</taxon>
        <taxon>Pterygota</taxon>
        <taxon>Neoptera</taxon>
        <taxon>Endopterygota</taxon>
        <taxon>Lepidoptera</taxon>
        <taxon>Glossata</taxon>
        <taxon>Ditrysia</taxon>
        <taxon>Noctuoidea</taxon>
        <taxon>Noctuidae</taxon>
        <taxon>Heliothinae</taxon>
        <taxon>Helicoverpa</taxon>
    </lineage>
</organism>
<proteinExistence type="predicted"/>
<keyword evidence="3" id="KW-1185">Reference proteome</keyword>
<gene>
    <name evidence="2" type="primary">HaOG213480</name>
    <name evidence="2" type="ORF">B5X24_HaOG213480</name>
</gene>
<sequence>MTHAHANSDNTRHGQVKRAESSKLHSSPAVATTSDASPCPTLPESPAFGTPTSKSKKFMPFKLKHIPVKYYLIKINITTSERLLNFY</sequence>
<evidence type="ECO:0000256" key="1">
    <source>
        <dbReference type="SAM" id="MobiDB-lite"/>
    </source>
</evidence>
<reference evidence="2 3" key="1">
    <citation type="journal article" date="2017" name="BMC Biol.">
        <title>Genomic innovations, transcriptional plasticity and gene loss underlying the evolution and divergence of two highly polyphagous and invasive Helicoverpa pest species.</title>
        <authorList>
            <person name="Pearce S.L."/>
            <person name="Clarke D.F."/>
            <person name="East P.D."/>
            <person name="Elfekih S."/>
            <person name="Gordon K.H."/>
            <person name="Jermiin L.S."/>
            <person name="McGaughran A."/>
            <person name="Oakeshott J.G."/>
            <person name="Papanikolaou A."/>
            <person name="Perera O.P."/>
            <person name="Rane R.V."/>
            <person name="Richards S."/>
            <person name="Tay W.T."/>
            <person name="Walsh T.K."/>
            <person name="Anderson A."/>
            <person name="Anderson C.J."/>
            <person name="Asgari S."/>
            <person name="Board P.G."/>
            <person name="Bretschneider A."/>
            <person name="Campbell P.M."/>
            <person name="Chertemps T."/>
            <person name="Christeller J.T."/>
            <person name="Coppin C.W."/>
            <person name="Downes S.J."/>
            <person name="Duan G."/>
            <person name="Farnsworth C.A."/>
            <person name="Good R.T."/>
            <person name="Han L.B."/>
            <person name="Han Y.C."/>
            <person name="Hatje K."/>
            <person name="Horne I."/>
            <person name="Huang Y.P."/>
            <person name="Hughes D.S."/>
            <person name="Jacquin-Joly E."/>
            <person name="James W."/>
            <person name="Jhangiani S."/>
            <person name="Kollmar M."/>
            <person name="Kuwar S.S."/>
            <person name="Li S."/>
            <person name="Liu N.Y."/>
            <person name="Maibeche M.T."/>
            <person name="Miller J.R."/>
            <person name="Montagne N."/>
            <person name="Perry T."/>
            <person name="Qu J."/>
            <person name="Song S.V."/>
            <person name="Sutton G.G."/>
            <person name="Vogel H."/>
            <person name="Walenz B.P."/>
            <person name="Xu W."/>
            <person name="Zhang H.J."/>
            <person name="Zou Z."/>
            <person name="Batterham P."/>
            <person name="Edwards O.R."/>
            <person name="Feyereisen R."/>
            <person name="Gibbs R.A."/>
            <person name="Heckel D.G."/>
            <person name="McGrath A."/>
            <person name="Robin C."/>
            <person name="Scherer S.E."/>
            <person name="Worley K.C."/>
            <person name="Wu Y.D."/>
        </authorList>
    </citation>
    <scope>NUCLEOTIDE SEQUENCE [LARGE SCALE GENOMIC DNA]</scope>
    <source>
        <strain evidence="2">Harm_GR_Male_#8</strain>
        <tissue evidence="2">Whole organism</tissue>
    </source>
</reference>
<evidence type="ECO:0000313" key="2">
    <source>
        <dbReference type="EMBL" id="PZC71417.1"/>
    </source>
</evidence>
<dbReference type="Proteomes" id="UP000249218">
    <property type="component" value="Unassembled WGS sequence"/>
</dbReference>
<name>A0A2W1BDM3_HELAM</name>
<dbReference type="EMBL" id="KZ150321">
    <property type="protein sequence ID" value="PZC71417.1"/>
    <property type="molecule type" value="Genomic_DNA"/>
</dbReference>
<feature type="region of interest" description="Disordered" evidence="1">
    <location>
        <begin position="1"/>
        <end position="55"/>
    </location>
</feature>
<accession>A0A2W1BDM3</accession>
<dbReference type="AlphaFoldDB" id="A0A2W1BDM3"/>
<protein>
    <submittedName>
        <fullName evidence="2">Uncharacterized protein</fullName>
    </submittedName>
</protein>